<name>A0A4V1C710_PYROR</name>
<organism evidence="1 2">
    <name type="scientific">Pyricularia oryzae</name>
    <name type="common">Rice blast fungus</name>
    <name type="synonym">Magnaporthe oryzae</name>
    <dbReference type="NCBI Taxonomy" id="318829"/>
    <lineage>
        <taxon>Eukaryota</taxon>
        <taxon>Fungi</taxon>
        <taxon>Dikarya</taxon>
        <taxon>Ascomycota</taxon>
        <taxon>Pezizomycotina</taxon>
        <taxon>Sordariomycetes</taxon>
        <taxon>Sordariomycetidae</taxon>
        <taxon>Magnaporthales</taxon>
        <taxon>Pyriculariaceae</taxon>
        <taxon>Pyricularia</taxon>
    </lineage>
</organism>
<gene>
    <name evidence="1" type="ORF">PoMZ_08715</name>
</gene>
<dbReference type="EMBL" id="CP034207">
    <property type="protein sequence ID" value="QBZ61758.1"/>
    <property type="molecule type" value="Genomic_DNA"/>
</dbReference>
<protein>
    <submittedName>
        <fullName evidence="1">Uncharacterized protein</fullName>
    </submittedName>
</protein>
<sequence length="104" mass="11917">MGMAEELDLMLLCTRRYNNEFLAKRHGTSEEFCTSHDPLIPGPRNQRPIKLVYDFYSGGNPASIIVKQPSLGKIMRRQAAFKNWGSMIEELRIRRQGPHLSAID</sequence>
<proteinExistence type="predicted"/>
<evidence type="ECO:0000313" key="2">
    <source>
        <dbReference type="Proteomes" id="UP000294847"/>
    </source>
</evidence>
<dbReference type="AlphaFoldDB" id="A0A4V1C710"/>
<dbReference type="Proteomes" id="UP000294847">
    <property type="component" value="Chromosome 4"/>
</dbReference>
<reference evidence="1 2" key="1">
    <citation type="journal article" date="2019" name="Mol. Biol. Evol.">
        <title>Blast fungal genomes show frequent chromosomal changes, gene gains and losses, and effector gene turnover.</title>
        <authorList>
            <person name="Gomez Luciano L.B."/>
            <person name="Jason Tsai I."/>
            <person name="Chuma I."/>
            <person name="Tosa Y."/>
            <person name="Chen Y.H."/>
            <person name="Li J.Y."/>
            <person name="Li M.Y."/>
            <person name="Jade Lu M.Y."/>
            <person name="Nakayashiki H."/>
            <person name="Li W.H."/>
        </authorList>
    </citation>
    <scope>NUCLEOTIDE SEQUENCE [LARGE SCALE GENOMIC DNA]</scope>
    <source>
        <strain evidence="1">MZ5-1-6</strain>
    </source>
</reference>
<evidence type="ECO:0000313" key="1">
    <source>
        <dbReference type="EMBL" id="QBZ61758.1"/>
    </source>
</evidence>
<accession>A0A4V1C710</accession>